<name>A0A0H2RS90_9AGAM</name>
<feature type="region of interest" description="Disordered" evidence="1">
    <location>
        <begin position="61"/>
        <end position="90"/>
    </location>
</feature>
<dbReference type="InParanoid" id="A0A0H2RS90"/>
<evidence type="ECO:0008006" key="4">
    <source>
        <dbReference type="Google" id="ProtNLM"/>
    </source>
</evidence>
<keyword evidence="3" id="KW-1185">Reference proteome</keyword>
<dbReference type="Proteomes" id="UP000053477">
    <property type="component" value="Unassembled WGS sequence"/>
</dbReference>
<sequence>MVKVLDTGECPQENQEEIAVAQEENTSIASMGRCDFDSVPSEVLAQILELVVESAWRDGPRRSPTWEEMGTFPREEGLRDDSARPTASGDGEQRILSYPTLLLLVCRRWFAIVLDTPMIWSFLSLTDDSTLDKISLSLERSKSSLLSIRFSYLTRMTKNDEFLLNFKHLTSSCVKVFDCLVDGVPVKTLGKLDTKIISSNDSLIEKMSLILQHAERWARFLFSATQPRFVHQTASMVRSNNFRMRFLVEFGLQSVLTCENDFDFMDESAAKQQTFWLDSAIPSLRKMALARCRFPDSISSHSVQELFPALAELEIAQMEGRSFASLLKLLDGLPQLRALTIIQTLCTRDRKYREQFGGLYRRPVVLGSLEELTIKESNAPTLEHVFNLVSVPNVQSLSLIGTGLYNAFASAIKKFELLPNLRKLRLEGVWLEYDEPHPFWDRNPPNYKAMERLFSAMPNLTSIHLDSKLRAYTALLDQPSSLLPDLTEISLSGWSGDLIGNIMGGRDRSGFTVETLRLDKGAIVSGAVTSGDWSYFEYLVETLCWFDCDTEVDYDSFKLSQSAIQRASQRYVMMANYYDRM</sequence>
<dbReference type="OrthoDB" id="2269034at2759"/>
<evidence type="ECO:0000313" key="3">
    <source>
        <dbReference type="Proteomes" id="UP000053477"/>
    </source>
</evidence>
<dbReference type="AlphaFoldDB" id="A0A0H2RS90"/>
<dbReference type="STRING" id="27342.A0A0H2RS90"/>
<feature type="compositionally biased region" description="Basic and acidic residues" evidence="1">
    <location>
        <begin position="73"/>
        <end position="83"/>
    </location>
</feature>
<accession>A0A0H2RS90</accession>
<evidence type="ECO:0000256" key="1">
    <source>
        <dbReference type="SAM" id="MobiDB-lite"/>
    </source>
</evidence>
<dbReference type="Gene3D" id="3.80.10.10">
    <property type="entry name" value="Ribonuclease Inhibitor"/>
    <property type="match status" value="1"/>
</dbReference>
<dbReference type="SUPFAM" id="SSF52047">
    <property type="entry name" value="RNI-like"/>
    <property type="match status" value="1"/>
</dbReference>
<protein>
    <recommendedName>
        <fullName evidence="4">F-box domain-containing protein</fullName>
    </recommendedName>
</protein>
<dbReference type="InterPro" id="IPR032675">
    <property type="entry name" value="LRR_dom_sf"/>
</dbReference>
<gene>
    <name evidence="2" type="ORF">SCHPADRAFT_932254</name>
</gene>
<organism evidence="2 3">
    <name type="scientific">Schizopora paradoxa</name>
    <dbReference type="NCBI Taxonomy" id="27342"/>
    <lineage>
        <taxon>Eukaryota</taxon>
        <taxon>Fungi</taxon>
        <taxon>Dikarya</taxon>
        <taxon>Basidiomycota</taxon>
        <taxon>Agaricomycotina</taxon>
        <taxon>Agaricomycetes</taxon>
        <taxon>Hymenochaetales</taxon>
        <taxon>Schizoporaceae</taxon>
        <taxon>Schizopora</taxon>
    </lineage>
</organism>
<proteinExistence type="predicted"/>
<evidence type="ECO:0000313" key="2">
    <source>
        <dbReference type="EMBL" id="KLO07701.1"/>
    </source>
</evidence>
<reference evidence="2 3" key="1">
    <citation type="submission" date="2015-04" db="EMBL/GenBank/DDBJ databases">
        <title>Complete genome sequence of Schizopora paradoxa KUC8140, a cosmopolitan wood degrader in East Asia.</title>
        <authorList>
            <consortium name="DOE Joint Genome Institute"/>
            <person name="Min B."/>
            <person name="Park H."/>
            <person name="Jang Y."/>
            <person name="Kim J.-J."/>
            <person name="Kim K.H."/>
            <person name="Pangilinan J."/>
            <person name="Lipzen A."/>
            <person name="Riley R."/>
            <person name="Grigoriev I.V."/>
            <person name="Spatafora J.W."/>
            <person name="Choi I.-G."/>
        </authorList>
    </citation>
    <scope>NUCLEOTIDE SEQUENCE [LARGE SCALE GENOMIC DNA]</scope>
    <source>
        <strain evidence="2 3">KUC8140</strain>
    </source>
</reference>
<dbReference type="EMBL" id="KQ086124">
    <property type="protein sequence ID" value="KLO07701.1"/>
    <property type="molecule type" value="Genomic_DNA"/>
</dbReference>